<reference evidence="2 3" key="1">
    <citation type="submission" date="2019-03" db="EMBL/GenBank/DDBJ databases">
        <title>Genomic Encyclopedia of Type Strains, Phase IV (KMG-IV): sequencing the most valuable type-strain genomes for metagenomic binning, comparative biology and taxonomic classification.</title>
        <authorList>
            <person name="Goeker M."/>
        </authorList>
    </citation>
    <scope>NUCLEOTIDE SEQUENCE [LARGE SCALE GENOMIC DNA]</scope>
    <source>
        <strain evidence="2 3">DSM 24830</strain>
    </source>
</reference>
<gene>
    <name evidence="2" type="ORF">EV695_0442</name>
</gene>
<protein>
    <submittedName>
        <fullName evidence="2">Uncharacterized protein</fullName>
    </submittedName>
</protein>
<dbReference type="Proteomes" id="UP000294887">
    <property type="component" value="Unassembled WGS sequence"/>
</dbReference>
<dbReference type="EMBL" id="SMFQ01000002">
    <property type="protein sequence ID" value="TCJ88584.1"/>
    <property type="molecule type" value="Genomic_DNA"/>
</dbReference>
<feature type="chain" id="PRO_5020664478" evidence="1">
    <location>
        <begin position="27"/>
        <end position="440"/>
    </location>
</feature>
<evidence type="ECO:0000256" key="1">
    <source>
        <dbReference type="SAM" id="SignalP"/>
    </source>
</evidence>
<evidence type="ECO:0000313" key="3">
    <source>
        <dbReference type="Proteomes" id="UP000294887"/>
    </source>
</evidence>
<accession>A0A4R1F7H7</accession>
<name>A0A4R1F7H7_9GAMM</name>
<proteinExistence type="predicted"/>
<dbReference type="OrthoDB" id="5611173at2"/>
<dbReference type="SUPFAM" id="SSF48452">
    <property type="entry name" value="TPR-like"/>
    <property type="match status" value="1"/>
</dbReference>
<organism evidence="2 3">
    <name type="scientific">Cocleimonas flava</name>
    <dbReference type="NCBI Taxonomy" id="634765"/>
    <lineage>
        <taxon>Bacteria</taxon>
        <taxon>Pseudomonadati</taxon>
        <taxon>Pseudomonadota</taxon>
        <taxon>Gammaproteobacteria</taxon>
        <taxon>Thiotrichales</taxon>
        <taxon>Thiotrichaceae</taxon>
        <taxon>Cocleimonas</taxon>
    </lineage>
</organism>
<dbReference type="InterPro" id="IPR011250">
    <property type="entry name" value="OMP/PagP_B-barrel"/>
</dbReference>
<dbReference type="Gene3D" id="1.25.40.10">
    <property type="entry name" value="Tetratricopeptide repeat domain"/>
    <property type="match status" value="1"/>
</dbReference>
<feature type="signal peptide" evidence="1">
    <location>
        <begin position="1"/>
        <end position="26"/>
    </location>
</feature>
<dbReference type="RefSeq" id="WP_131904271.1">
    <property type="nucleotide sequence ID" value="NZ_BAAAFU010000008.1"/>
</dbReference>
<dbReference type="SUPFAM" id="SSF56925">
    <property type="entry name" value="OMPA-like"/>
    <property type="match status" value="1"/>
</dbReference>
<dbReference type="AlphaFoldDB" id="A0A4R1F7H7"/>
<evidence type="ECO:0000313" key="2">
    <source>
        <dbReference type="EMBL" id="TCJ88584.1"/>
    </source>
</evidence>
<dbReference type="InterPro" id="IPR011990">
    <property type="entry name" value="TPR-like_helical_dom_sf"/>
</dbReference>
<keyword evidence="3" id="KW-1185">Reference proteome</keyword>
<sequence>MIKLVSQWTLLLYVSLLMASITFASANDYPKLEKLVKEKKYSLAFQYASKIRSQNEGDPRFDYLYGFSALQSGNYNEAVFALDRVTVNSPNVIRPRLELARAYLSLNNSFAAKKEFNDVLNLNPPPVVRKKVQAYLAELEKKGDRITQRSVTKSLASLSFGYDDNINFGYDNAEIDLPDFGVVTLNDSSVKQGSGFAEGKFQFKHRTLKNKVKSTFFTANATHREYFKNSDFNVTDLDLRTGITFNHAKKQYQLVGRTRPVMLGGELYSNTIGVDAIARKSIGSSQVGSLKLSIEKYDNKKVTLSDRSRAIVSGRIDKQVGDTQHQLNLYLGKEWPDKSEGKQYSRNISGIGYWAVKEWNKKDRTYLGLDYRHYKHQQAYAIYDNKRSDDRFIFKVGHEHRFNDELAFVAQARHINNQSNLDLYDAKRNEVKVGIRYDWD</sequence>
<keyword evidence="1" id="KW-0732">Signal</keyword>
<comment type="caution">
    <text evidence="2">The sequence shown here is derived from an EMBL/GenBank/DDBJ whole genome shotgun (WGS) entry which is preliminary data.</text>
</comment>